<evidence type="ECO:0000313" key="2">
    <source>
        <dbReference type="Proteomes" id="UP000800200"/>
    </source>
</evidence>
<evidence type="ECO:0000313" key="1">
    <source>
        <dbReference type="EMBL" id="KAF2180095.1"/>
    </source>
</evidence>
<protein>
    <submittedName>
        <fullName evidence="1">Uncharacterized protein</fullName>
    </submittedName>
</protein>
<dbReference type="Proteomes" id="UP000800200">
    <property type="component" value="Unassembled WGS sequence"/>
</dbReference>
<proteinExistence type="predicted"/>
<name>A0A6A6DLV5_9PEZI</name>
<gene>
    <name evidence="1" type="ORF">K469DRAFT_294243</name>
</gene>
<accession>A0A6A6DLV5</accession>
<organism evidence="1 2">
    <name type="scientific">Zopfia rhizophila CBS 207.26</name>
    <dbReference type="NCBI Taxonomy" id="1314779"/>
    <lineage>
        <taxon>Eukaryota</taxon>
        <taxon>Fungi</taxon>
        <taxon>Dikarya</taxon>
        <taxon>Ascomycota</taxon>
        <taxon>Pezizomycotina</taxon>
        <taxon>Dothideomycetes</taxon>
        <taxon>Dothideomycetes incertae sedis</taxon>
        <taxon>Zopfiaceae</taxon>
        <taxon>Zopfia</taxon>
    </lineage>
</organism>
<keyword evidence="2" id="KW-1185">Reference proteome</keyword>
<sequence>MNIVVIEPVTISVEVTLEESTPHTFLVQAPSQAYKNIFSETLSLYNLVFVDSASLDVLSQDLPYVCVLTALPEVGKSDGLTREHFRELQPGQPFKITEVIEE</sequence>
<dbReference type="AlphaFoldDB" id="A0A6A6DLV5"/>
<dbReference type="EMBL" id="ML994660">
    <property type="protein sequence ID" value="KAF2180095.1"/>
    <property type="molecule type" value="Genomic_DNA"/>
</dbReference>
<reference evidence="1" key="1">
    <citation type="journal article" date="2020" name="Stud. Mycol.">
        <title>101 Dothideomycetes genomes: a test case for predicting lifestyles and emergence of pathogens.</title>
        <authorList>
            <person name="Haridas S."/>
            <person name="Albert R."/>
            <person name="Binder M."/>
            <person name="Bloem J."/>
            <person name="Labutti K."/>
            <person name="Salamov A."/>
            <person name="Andreopoulos B."/>
            <person name="Baker S."/>
            <person name="Barry K."/>
            <person name="Bills G."/>
            <person name="Bluhm B."/>
            <person name="Cannon C."/>
            <person name="Castanera R."/>
            <person name="Culley D."/>
            <person name="Daum C."/>
            <person name="Ezra D."/>
            <person name="Gonzalez J."/>
            <person name="Henrissat B."/>
            <person name="Kuo A."/>
            <person name="Liang C."/>
            <person name="Lipzen A."/>
            <person name="Lutzoni F."/>
            <person name="Magnuson J."/>
            <person name="Mondo S."/>
            <person name="Nolan M."/>
            <person name="Ohm R."/>
            <person name="Pangilinan J."/>
            <person name="Park H.-J."/>
            <person name="Ramirez L."/>
            <person name="Alfaro M."/>
            <person name="Sun H."/>
            <person name="Tritt A."/>
            <person name="Yoshinaga Y."/>
            <person name="Zwiers L.-H."/>
            <person name="Turgeon B."/>
            <person name="Goodwin S."/>
            <person name="Spatafora J."/>
            <person name="Crous P."/>
            <person name="Grigoriev I."/>
        </authorList>
    </citation>
    <scope>NUCLEOTIDE SEQUENCE</scope>
    <source>
        <strain evidence="1">CBS 207.26</strain>
    </source>
</reference>